<gene>
    <name evidence="1" type="ORF">NPX13_g9505</name>
</gene>
<keyword evidence="2" id="KW-1185">Reference proteome</keyword>
<dbReference type="AlphaFoldDB" id="A0A9W8N6L4"/>
<accession>A0A9W8N6L4</accession>
<name>A0A9W8N6L4_9PEZI</name>
<organism evidence="1 2">
    <name type="scientific">Xylaria arbuscula</name>
    <dbReference type="NCBI Taxonomy" id="114810"/>
    <lineage>
        <taxon>Eukaryota</taxon>
        <taxon>Fungi</taxon>
        <taxon>Dikarya</taxon>
        <taxon>Ascomycota</taxon>
        <taxon>Pezizomycotina</taxon>
        <taxon>Sordariomycetes</taxon>
        <taxon>Xylariomycetidae</taxon>
        <taxon>Xylariales</taxon>
        <taxon>Xylariaceae</taxon>
        <taxon>Xylaria</taxon>
    </lineage>
</organism>
<evidence type="ECO:0000313" key="2">
    <source>
        <dbReference type="Proteomes" id="UP001148614"/>
    </source>
</evidence>
<evidence type="ECO:0000313" key="1">
    <source>
        <dbReference type="EMBL" id="KAJ3559655.1"/>
    </source>
</evidence>
<evidence type="ECO:0008006" key="3">
    <source>
        <dbReference type="Google" id="ProtNLM"/>
    </source>
</evidence>
<dbReference type="EMBL" id="JANPWZ010002356">
    <property type="protein sequence ID" value="KAJ3559655.1"/>
    <property type="molecule type" value="Genomic_DNA"/>
</dbReference>
<protein>
    <recommendedName>
        <fullName evidence="3">Fungal N-terminal domain-containing protein</fullName>
    </recommendedName>
</protein>
<sequence>MDPLSIAAAVAGLLAFGGKLVPALWSILDKADNIPSFVQSLLQEVNDISAILSQLENYIQNRLAISQERGVMIPLKHVVASLTGCVITYSDLQQQLDRMNLARADGSMSILNRLGWERKKTTFSEIVQRLQNHKASMSLMLTILQCQALQEAEASALKLHRAFENTLRDNEKLSERIRCLEQQGNVSSIAGPSEDAGRATSLGENISLLEDDNSTIRSKKRRFGFQSPTNIISRAYQPPRAAFESDLEASRAYQRAVHDKHFSVTSLPSTALHSTAMSIFSSLSLDQLSNLSVFALPVFSSDLSNSHYYSWSGLEYIPQTPSTGQLGSAAI</sequence>
<dbReference type="VEuPathDB" id="FungiDB:F4678DRAFT_426548"/>
<dbReference type="Proteomes" id="UP001148614">
    <property type="component" value="Unassembled WGS sequence"/>
</dbReference>
<reference evidence="1" key="1">
    <citation type="submission" date="2022-07" db="EMBL/GenBank/DDBJ databases">
        <title>Genome Sequence of Xylaria arbuscula.</title>
        <authorList>
            <person name="Buettner E."/>
        </authorList>
    </citation>
    <scope>NUCLEOTIDE SEQUENCE</scope>
    <source>
        <strain evidence="1">VT107</strain>
    </source>
</reference>
<proteinExistence type="predicted"/>
<comment type="caution">
    <text evidence="1">The sequence shown here is derived from an EMBL/GenBank/DDBJ whole genome shotgun (WGS) entry which is preliminary data.</text>
</comment>